<keyword evidence="3" id="KW-1185">Reference proteome</keyword>
<feature type="region of interest" description="Disordered" evidence="1">
    <location>
        <begin position="362"/>
        <end position="382"/>
    </location>
</feature>
<evidence type="ECO:0000256" key="1">
    <source>
        <dbReference type="SAM" id="MobiDB-lite"/>
    </source>
</evidence>
<accession>A0A1J1IHQ0</accession>
<name>A0A1J1IHQ0_9DIPT</name>
<sequence length="404" mass="45141">MHSVVIDRRNDPAADTGCFEQIFKQIIPKTPAYMGLNLSLKGQRIVPKITQKREVKCERSETKSLHSIYTLARLASSSNRVRRSVGSSTGPTIMDFMQCINFKSRLDREREMIRRKIKSSTLYRKPSFAKSSSGFNIYNGNEEFGKVSCLSKNVKVNDDIIKSLKSPLNLLADEELENGSYGEDKKILCIGNKYLDLTSNHGTSPLTKTVSTPSINEMIQIELSDDNNHITSDFTRAISHSHLSPSSPSVTSSLNKLILNKTENEKETKVVDMMIDNVSPIKHADSKLSSSDVIEQQNCICPPLISDGSIKNKDNHNSKNTKRSTNYMYSIGMTVGKYSDAQKTEITLDDLSNRMIKTKELKSQNNSNIATPTSSKIKKSSGISLRKKSIKEKCRLAMAIECSH</sequence>
<reference evidence="2 3" key="1">
    <citation type="submission" date="2015-04" db="EMBL/GenBank/DDBJ databases">
        <authorList>
            <person name="Syromyatnikov M.Y."/>
            <person name="Popov V.N."/>
        </authorList>
    </citation>
    <scope>NUCLEOTIDE SEQUENCE [LARGE SCALE GENOMIC DNA]</scope>
</reference>
<evidence type="ECO:0000313" key="3">
    <source>
        <dbReference type="Proteomes" id="UP000183832"/>
    </source>
</evidence>
<dbReference type="OrthoDB" id="8046804at2759"/>
<gene>
    <name evidence="2" type="ORF">CLUMA_CG011913</name>
</gene>
<organism evidence="2 3">
    <name type="scientific">Clunio marinus</name>
    <dbReference type="NCBI Taxonomy" id="568069"/>
    <lineage>
        <taxon>Eukaryota</taxon>
        <taxon>Metazoa</taxon>
        <taxon>Ecdysozoa</taxon>
        <taxon>Arthropoda</taxon>
        <taxon>Hexapoda</taxon>
        <taxon>Insecta</taxon>
        <taxon>Pterygota</taxon>
        <taxon>Neoptera</taxon>
        <taxon>Endopterygota</taxon>
        <taxon>Diptera</taxon>
        <taxon>Nematocera</taxon>
        <taxon>Chironomoidea</taxon>
        <taxon>Chironomidae</taxon>
        <taxon>Clunio</taxon>
    </lineage>
</organism>
<feature type="compositionally biased region" description="Polar residues" evidence="1">
    <location>
        <begin position="363"/>
        <end position="373"/>
    </location>
</feature>
<dbReference type="AlphaFoldDB" id="A0A1J1IHQ0"/>
<evidence type="ECO:0000313" key="2">
    <source>
        <dbReference type="EMBL" id="CRK98566.1"/>
    </source>
</evidence>
<dbReference type="Proteomes" id="UP000183832">
    <property type="component" value="Unassembled WGS sequence"/>
</dbReference>
<protein>
    <submittedName>
        <fullName evidence="2">CLUMA_CG011913, isoform A</fullName>
    </submittedName>
</protein>
<proteinExistence type="predicted"/>
<dbReference type="EMBL" id="CVRI01000047">
    <property type="protein sequence ID" value="CRK98566.1"/>
    <property type="molecule type" value="Genomic_DNA"/>
</dbReference>
<dbReference type="STRING" id="568069.A0A1J1IHQ0"/>